<name>A0A7W6CFN4_9SPHN</name>
<accession>A0A7W6CFN4</accession>
<dbReference type="EMBL" id="JACIDX010000009">
    <property type="protein sequence ID" value="MBB3955683.1"/>
    <property type="molecule type" value="Genomic_DNA"/>
</dbReference>
<evidence type="ECO:0000256" key="1">
    <source>
        <dbReference type="ARBA" id="ARBA00007613"/>
    </source>
</evidence>
<comment type="caution">
    <text evidence="3">The sequence shown here is derived from an EMBL/GenBank/DDBJ whole genome shotgun (WGS) entry which is preliminary data.</text>
</comment>
<organism evidence="3 4">
    <name type="scientific">Novosphingobium sediminicola</name>
    <dbReference type="NCBI Taxonomy" id="563162"/>
    <lineage>
        <taxon>Bacteria</taxon>
        <taxon>Pseudomonadati</taxon>
        <taxon>Pseudomonadota</taxon>
        <taxon>Alphaproteobacteria</taxon>
        <taxon>Sphingomonadales</taxon>
        <taxon>Sphingomonadaceae</taxon>
        <taxon>Novosphingobium</taxon>
    </lineage>
</organism>
<dbReference type="Gene3D" id="1.20.1600.10">
    <property type="entry name" value="Outer membrane efflux proteins (OEP)"/>
    <property type="match status" value="1"/>
</dbReference>
<dbReference type="InterPro" id="IPR010131">
    <property type="entry name" value="MdtP/NodT-like"/>
</dbReference>
<dbReference type="SUPFAM" id="SSF56954">
    <property type="entry name" value="Outer membrane efflux proteins (OEP)"/>
    <property type="match status" value="1"/>
</dbReference>
<dbReference type="PANTHER" id="PTHR30203">
    <property type="entry name" value="OUTER MEMBRANE CATION EFFLUX PROTEIN"/>
    <property type="match status" value="1"/>
</dbReference>
<sequence length="391" mass="40637">MTARAEIAPPYRELLRRSVERAPVLLEQEANLRAARSDARQARAWANPAVGVEFENIGGNSVNNSPSTPQTTLAITQPLELAQRGPRIAAGDAELRAAQARGAQVQVDYAAQLAIAYAQAEAMQQRLQLAQDDVVRAQEDLKAADALVAAGKEARLRSAQAQASLSGAIAARAAADANLSGALADLSVLAGVEQAFSGVPASLLSDMRAPMGPGEGVSPALATAQAERDAVAAQVRVERSKAIPDIGLTGGLRRFGGSRETGFVLGVTTTIPIFNQNRGGIAAAQARTEAAEQRLVAARLASEAMRGKALAQVAASSARLKAAAESEEAAAEAYRLARVGYESGKTALLDLLTLRRALGDARALTIDARLARIGALAMLARVDGRLAFGDL</sequence>
<dbReference type="InterPro" id="IPR003423">
    <property type="entry name" value="OMP_efflux"/>
</dbReference>
<evidence type="ECO:0000313" key="4">
    <source>
        <dbReference type="Proteomes" id="UP000548867"/>
    </source>
</evidence>
<dbReference type="Proteomes" id="UP000548867">
    <property type="component" value="Unassembled WGS sequence"/>
</dbReference>
<dbReference type="RefSeq" id="WP_183626173.1">
    <property type="nucleotide sequence ID" value="NZ_JACIDX010000009.1"/>
</dbReference>
<keyword evidence="4" id="KW-1185">Reference proteome</keyword>
<keyword evidence="2" id="KW-0175">Coiled coil</keyword>
<feature type="coiled-coil region" evidence="2">
    <location>
        <begin position="113"/>
        <end position="147"/>
    </location>
</feature>
<dbReference type="GO" id="GO:0015562">
    <property type="term" value="F:efflux transmembrane transporter activity"/>
    <property type="evidence" value="ECO:0007669"/>
    <property type="project" value="InterPro"/>
</dbReference>
<comment type="similarity">
    <text evidence="1">Belongs to the outer membrane factor (OMF) (TC 1.B.17) family.</text>
</comment>
<proteinExistence type="inferred from homology"/>
<evidence type="ECO:0000313" key="3">
    <source>
        <dbReference type="EMBL" id="MBB3955683.1"/>
    </source>
</evidence>
<reference evidence="3 4" key="1">
    <citation type="submission" date="2020-08" db="EMBL/GenBank/DDBJ databases">
        <title>Genomic Encyclopedia of Type Strains, Phase IV (KMG-IV): sequencing the most valuable type-strain genomes for metagenomic binning, comparative biology and taxonomic classification.</title>
        <authorList>
            <person name="Goeker M."/>
        </authorList>
    </citation>
    <scope>NUCLEOTIDE SEQUENCE [LARGE SCALE GENOMIC DNA]</scope>
    <source>
        <strain evidence="3 4">DSM 27057</strain>
    </source>
</reference>
<evidence type="ECO:0000256" key="2">
    <source>
        <dbReference type="SAM" id="Coils"/>
    </source>
</evidence>
<dbReference type="AlphaFoldDB" id="A0A7W6CFN4"/>
<gene>
    <name evidence="3" type="ORF">GGR38_002639</name>
</gene>
<protein>
    <submittedName>
        <fullName evidence="3">Cobalt-zinc-cadmium efflux system outer membrane protein</fullName>
    </submittedName>
</protein>
<dbReference type="PANTHER" id="PTHR30203:SF24">
    <property type="entry name" value="BLR4935 PROTEIN"/>
    <property type="match status" value="1"/>
</dbReference>
<dbReference type="Pfam" id="PF02321">
    <property type="entry name" value="OEP"/>
    <property type="match status" value="2"/>
</dbReference>